<organism evidence="2 3">
    <name type="scientific">Phialemonium atrogriseum</name>
    <dbReference type="NCBI Taxonomy" id="1093897"/>
    <lineage>
        <taxon>Eukaryota</taxon>
        <taxon>Fungi</taxon>
        <taxon>Dikarya</taxon>
        <taxon>Ascomycota</taxon>
        <taxon>Pezizomycotina</taxon>
        <taxon>Sordariomycetes</taxon>
        <taxon>Sordariomycetidae</taxon>
        <taxon>Cephalothecales</taxon>
        <taxon>Cephalothecaceae</taxon>
        <taxon>Phialemonium</taxon>
    </lineage>
</organism>
<accession>A0AAJ0C9Q9</accession>
<dbReference type="Pfam" id="PF18922">
    <property type="entry name" value="DUF5672"/>
    <property type="match status" value="1"/>
</dbReference>
<dbReference type="AlphaFoldDB" id="A0AAJ0C9Q9"/>
<reference evidence="2" key="1">
    <citation type="submission" date="2023-06" db="EMBL/GenBank/DDBJ databases">
        <title>Genome-scale phylogeny and comparative genomics of the fungal order Sordariales.</title>
        <authorList>
            <consortium name="Lawrence Berkeley National Laboratory"/>
            <person name="Hensen N."/>
            <person name="Bonometti L."/>
            <person name="Westerberg I."/>
            <person name="Brannstrom I.O."/>
            <person name="Guillou S."/>
            <person name="Cros-Aarteil S."/>
            <person name="Calhoun S."/>
            <person name="Haridas S."/>
            <person name="Kuo A."/>
            <person name="Mondo S."/>
            <person name="Pangilinan J."/>
            <person name="Riley R."/>
            <person name="Labutti K."/>
            <person name="Andreopoulos B."/>
            <person name="Lipzen A."/>
            <person name="Chen C."/>
            <person name="Yanf M."/>
            <person name="Daum C."/>
            <person name="Ng V."/>
            <person name="Clum A."/>
            <person name="Steindorff A."/>
            <person name="Ohm R."/>
            <person name="Martin F."/>
            <person name="Silar P."/>
            <person name="Natvig D."/>
            <person name="Lalanne C."/>
            <person name="Gautier V."/>
            <person name="Ament-Velasquez S.L."/>
            <person name="Kruys A."/>
            <person name="Hutchinson M.I."/>
            <person name="Powell A.J."/>
            <person name="Barry K."/>
            <person name="Miller A.N."/>
            <person name="Grigoriev I.V."/>
            <person name="Debuchy R."/>
            <person name="Gladieux P."/>
            <person name="Thoren M.H."/>
            <person name="Johannesson H."/>
        </authorList>
    </citation>
    <scope>NUCLEOTIDE SEQUENCE</scope>
    <source>
        <strain evidence="2">8032-3</strain>
    </source>
</reference>
<name>A0AAJ0C9Q9_9PEZI</name>
<protein>
    <recommendedName>
        <fullName evidence="1">DUF5672 domain-containing protein</fullName>
    </recommendedName>
</protein>
<dbReference type="EMBL" id="MU838998">
    <property type="protein sequence ID" value="KAK1771528.1"/>
    <property type="molecule type" value="Genomic_DNA"/>
</dbReference>
<evidence type="ECO:0000313" key="2">
    <source>
        <dbReference type="EMBL" id="KAK1771528.1"/>
    </source>
</evidence>
<feature type="domain" description="DUF5672" evidence="1">
    <location>
        <begin position="47"/>
        <end position="192"/>
    </location>
</feature>
<dbReference type="RefSeq" id="XP_060287741.1">
    <property type="nucleotide sequence ID" value="XM_060422201.1"/>
</dbReference>
<gene>
    <name evidence="2" type="ORF">QBC33DRAFT_156269</name>
</gene>
<keyword evidence="3" id="KW-1185">Reference proteome</keyword>
<evidence type="ECO:0000313" key="3">
    <source>
        <dbReference type="Proteomes" id="UP001244011"/>
    </source>
</evidence>
<dbReference type="Proteomes" id="UP001244011">
    <property type="component" value="Unassembled WGS sequence"/>
</dbReference>
<proteinExistence type="predicted"/>
<comment type="caution">
    <text evidence="2">The sequence shown here is derived from an EMBL/GenBank/DDBJ whole genome shotgun (WGS) entry which is preliminary data.</text>
</comment>
<dbReference type="InterPro" id="IPR043729">
    <property type="entry name" value="DUF5672"/>
</dbReference>
<evidence type="ECO:0000259" key="1">
    <source>
        <dbReference type="Pfam" id="PF18922"/>
    </source>
</evidence>
<sequence>MTPNLIPLMLHFGAVLGPAWKIVLFTLEEHWALPPSPSFRRAVTDQRIEIRFLPPATRFKNSASVSRFLTEPWLWEQVQSAERILLFQSDSIICSKASTTVEDFFAYDFVGAPIAARYGKGYNGGLSLRNPSLFLRITEESSFANSSIKFEDQWFYTEAMARVGDGVQLPTEDVAKTFAVETIYYETPLGYHQPSRWQAKNIEQIEGWCPESKMLIGRRAG</sequence>
<dbReference type="GeneID" id="85305388"/>